<organism evidence="4 5">
    <name type="scientific">Triparma columacea</name>
    <dbReference type="NCBI Taxonomy" id="722753"/>
    <lineage>
        <taxon>Eukaryota</taxon>
        <taxon>Sar</taxon>
        <taxon>Stramenopiles</taxon>
        <taxon>Ochrophyta</taxon>
        <taxon>Bolidophyceae</taxon>
        <taxon>Parmales</taxon>
        <taxon>Triparmaceae</taxon>
        <taxon>Triparma</taxon>
    </lineage>
</organism>
<evidence type="ECO:0000256" key="2">
    <source>
        <dbReference type="ARBA" id="ARBA00023027"/>
    </source>
</evidence>
<dbReference type="GO" id="GO:0046872">
    <property type="term" value="F:metal ion binding"/>
    <property type="evidence" value="ECO:0007669"/>
    <property type="project" value="UniProtKB-KW"/>
</dbReference>
<evidence type="ECO:0000313" key="5">
    <source>
        <dbReference type="Proteomes" id="UP001165065"/>
    </source>
</evidence>
<dbReference type="GO" id="GO:0003856">
    <property type="term" value="F:3-dehydroquinate synthase activity"/>
    <property type="evidence" value="ECO:0007669"/>
    <property type="project" value="TreeGrafter"/>
</dbReference>
<sequence>MSKFLPNASNNTLYEKIPNEVNTTSVQINYNHLKHISSTDLLSEIVKKTPLPKGKDAFSGVHIIAPPLVVEDDTAEASIASLVADTSCSLPRVVHRLSSQAAPTVSSAMAEYETIFTIGEKLLLEGADRATLVVFVGWEDEERGGGDFYAALIGMLPFRGLTVALLTQRTKYNDPLFYSSPSGVFHINAGDSARMGMFPIKAVFGPLADKTVKKKIGTWHNINTSKFINHKDQESHPTTPIPFKIGGLTLPMMTHNGSYNNSLSALSDMLSSHYDAGYFPIVSSGETCDALGYGSDVLEALKQPYGYYFTHKSGESYKCWTNYGTKELFRQISLANSLKLTPVILAVGGGVNGNCIGLIAAMTGADLVEIPTTPMHFNDATTSAKKAFSLVKECKILSKNILGAFYIPKLVFCISETFLTLSSANAHATVGEACKTMNMLGVANSGVGASDYSNILGAKEFASDFTKIVKNVGGFDTLLSFINDSKVQSMKKEIINIGKEIRDIKSGCPTINCGVSGTNIASLQSIASLAPTGSSSGSLDEEDGVSEFNGNAGFSPSTIKLTSKDTATLEALVHQRRELMTQFRANYYSLGDEKVTKIKNFLTTINKEIVSAKAMFLAYSDPFEKYRALLFEYAHTLGHGVEAYANLCYYRAEERGIEIPPEAVKLHGQCVGMAVQWAGAMSNDLGVLTGDGFKLHQCFVYLFNRFGGFDFAPLRALFDTLGVTREEFVEGVLAVVRRDNKRGYCACSDPSKSVDQLVTQRPGKMLRSDDENAELRYLVEVDEEWQSNVLKRAWDCEFDNIADINDAGELNFVRSEGKGELVSSSEEVGEFLWEAVNGLYMGGEVA</sequence>
<evidence type="ECO:0000313" key="4">
    <source>
        <dbReference type="EMBL" id="GMI46397.1"/>
    </source>
</evidence>
<dbReference type="SUPFAM" id="SSF56796">
    <property type="entry name" value="Dehydroquinate synthase-like"/>
    <property type="match status" value="1"/>
</dbReference>
<keyword evidence="1" id="KW-0479">Metal-binding</keyword>
<dbReference type="Pfam" id="PF01761">
    <property type="entry name" value="DHQ_synthase"/>
    <property type="match status" value="1"/>
</dbReference>
<dbReference type="AlphaFoldDB" id="A0A9W7GLZ8"/>
<feature type="domain" description="3-dehydroquinate synthase N-terminal" evidence="3">
    <location>
        <begin position="311"/>
        <end position="425"/>
    </location>
</feature>
<accession>A0A9W7GLZ8</accession>
<dbReference type="Gene3D" id="1.20.1090.10">
    <property type="entry name" value="Dehydroquinate synthase-like - alpha domain"/>
    <property type="match status" value="1"/>
</dbReference>
<proteinExistence type="predicted"/>
<gene>
    <name evidence="4" type="ORF">TrCOL_g11181</name>
</gene>
<evidence type="ECO:0000256" key="1">
    <source>
        <dbReference type="ARBA" id="ARBA00022723"/>
    </source>
</evidence>
<dbReference type="PANTHER" id="PTHR43622">
    <property type="entry name" value="3-DEHYDROQUINATE SYNTHASE"/>
    <property type="match status" value="1"/>
</dbReference>
<dbReference type="InterPro" id="IPR030960">
    <property type="entry name" value="DHQS/DOIS_N"/>
</dbReference>
<dbReference type="InterPro" id="IPR050071">
    <property type="entry name" value="Dehydroquinate_synthase"/>
</dbReference>
<dbReference type="PANTHER" id="PTHR43622:SF1">
    <property type="entry name" value="3-DEHYDROQUINATE SYNTHASE"/>
    <property type="match status" value="1"/>
</dbReference>
<reference evidence="5" key="1">
    <citation type="journal article" date="2023" name="Commun. Biol.">
        <title>Genome analysis of Parmales, the sister group of diatoms, reveals the evolutionary specialization of diatoms from phago-mixotrophs to photoautotrophs.</title>
        <authorList>
            <person name="Ban H."/>
            <person name="Sato S."/>
            <person name="Yoshikawa S."/>
            <person name="Yamada K."/>
            <person name="Nakamura Y."/>
            <person name="Ichinomiya M."/>
            <person name="Sato N."/>
            <person name="Blanc-Mathieu R."/>
            <person name="Endo H."/>
            <person name="Kuwata A."/>
            <person name="Ogata H."/>
        </authorList>
    </citation>
    <scope>NUCLEOTIDE SEQUENCE [LARGE SCALE GENOMIC DNA]</scope>
</reference>
<dbReference type="Proteomes" id="UP001165065">
    <property type="component" value="Unassembled WGS sequence"/>
</dbReference>
<dbReference type="OrthoDB" id="188154at2759"/>
<name>A0A9W7GLZ8_9STRA</name>
<comment type="caution">
    <text evidence="4">The sequence shown here is derived from an EMBL/GenBank/DDBJ whole genome shotgun (WGS) entry which is preliminary data.</text>
</comment>
<evidence type="ECO:0000259" key="3">
    <source>
        <dbReference type="Pfam" id="PF01761"/>
    </source>
</evidence>
<protein>
    <recommendedName>
        <fullName evidence="3">3-dehydroquinate synthase N-terminal domain-containing protein</fullName>
    </recommendedName>
</protein>
<dbReference type="Gene3D" id="3.40.50.1970">
    <property type="match status" value="1"/>
</dbReference>
<dbReference type="EMBL" id="BRYA01000296">
    <property type="protein sequence ID" value="GMI46397.1"/>
    <property type="molecule type" value="Genomic_DNA"/>
</dbReference>
<keyword evidence="2" id="KW-0520">NAD</keyword>
<keyword evidence="5" id="KW-1185">Reference proteome</keyword>